<organism evidence="1 2">
    <name type="scientific">Pistacia atlantica</name>
    <dbReference type="NCBI Taxonomy" id="434234"/>
    <lineage>
        <taxon>Eukaryota</taxon>
        <taxon>Viridiplantae</taxon>
        <taxon>Streptophyta</taxon>
        <taxon>Embryophyta</taxon>
        <taxon>Tracheophyta</taxon>
        <taxon>Spermatophyta</taxon>
        <taxon>Magnoliopsida</taxon>
        <taxon>eudicotyledons</taxon>
        <taxon>Gunneridae</taxon>
        <taxon>Pentapetalae</taxon>
        <taxon>rosids</taxon>
        <taxon>malvids</taxon>
        <taxon>Sapindales</taxon>
        <taxon>Anacardiaceae</taxon>
        <taxon>Pistacia</taxon>
    </lineage>
</organism>
<gene>
    <name evidence="1" type="ORF">Patl1_30946</name>
</gene>
<evidence type="ECO:0000313" key="2">
    <source>
        <dbReference type="Proteomes" id="UP001164250"/>
    </source>
</evidence>
<accession>A0ACC1ADT5</accession>
<dbReference type="EMBL" id="CM047907">
    <property type="protein sequence ID" value="KAJ0084442.1"/>
    <property type="molecule type" value="Genomic_DNA"/>
</dbReference>
<evidence type="ECO:0000313" key="1">
    <source>
        <dbReference type="EMBL" id="KAJ0084442.1"/>
    </source>
</evidence>
<dbReference type="Proteomes" id="UP001164250">
    <property type="component" value="Chromosome 11"/>
</dbReference>
<name>A0ACC1ADT5_9ROSI</name>
<protein>
    <submittedName>
        <fullName evidence="1">Uncharacterized protein</fullName>
    </submittedName>
</protein>
<comment type="caution">
    <text evidence="1">The sequence shown here is derived from an EMBL/GenBank/DDBJ whole genome shotgun (WGS) entry which is preliminary data.</text>
</comment>
<sequence length="89" mass="9707">MLIHASAPVLCNRISRNLASVSVPLKKGIHCLTYPKNYPASVRRQRIALSLESNDPKSRKAESCTIKCVTTCIRGGEGSPGEGPFNVRR</sequence>
<proteinExistence type="predicted"/>
<reference evidence="2" key="1">
    <citation type="journal article" date="2023" name="G3 (Bethesda)">
        <title>Genome assembly and association tests identify interacting loci associated with vigor, precocity, and sex in interspecific pistachio rootstocks.</title>
        <authorList>
            <person name="Palmer W."/>
            <person name="Jacygrad E."/>
            <person name="Sagayaradj S."/>
            <person name="Cavanaugh K."/>
            <person name="Han R."/>
            <person name="Bertier L."/>
            <person name="Beede B."/>
            <person name="Kafkas S."/>
            <person name="Golino D."/>
            <person name="Preece J."/>
            <person name="Michelmore R."/>
        </authorList>
    </citation>
    <scope>NUCLEOTIDE SEQUENCE [LARGE SCALE GENOMIC DNA]</scope>
</reference>
<keyword evidence="2" id="KW-1185">Reference proteome</keyword>